<feature type="region of interest" description="Disordered" evidence="1">
    <location>
        <begin position="144"/>
        <end position="182"/>
    </location>
</feature>
<evidence type="ECO:0000313" key="2">
    <source>
        <dbReference type="EMBL" id="KAK7536716.1"/>
    </source>
</evidence>
<protein>
    <submittedName>
        <fullName evidence="2">Uncharacterized protein</fullName>
    </submittedName>
</protein>
<reference evidence="2 3" key="1">
    <citation type="submission" date="2024-04" db="EMBL/GenBank/DDBJ databases">
        <title>Phyllosticta paracitricarpa is synonymous to the EU quarantine fungus P. citricarpa based on phylogenomic analyses.</title>
        <authorList>
            <consortium name="Lawrence Berkeley National Laboratory"/>
            <person name="Van Ingen-Buijs V.A."/>
            <person name="Van Westerhoven A.C."/>
            <person name="Haridas S."/>
            <person name="Skiadas P."/>
            <person name="Martin F."/>
            <person name="Groenewald J.Z."/>
            <person name="Crous P.W."/>
            <person name="Seidl M.F."/>
        </authorList>
    </citation>
    <scope>NUCLEOTIDE SEQUENCE [LARGE SCALE GENOMIC DNA]</scope>
    <source>
        <strain evidence="2 3">CBS 122670</strain>
    </source>
</reference>
<dbReference type="Proteomes" id="UP001365128">
    <property type="component" value="Unassembled WGS sequence"/>
</dbReference>
<gene>
    <name evidence="2" type="ORF">IWX46DRAFT_261883</name>
</gene>
<name>A0ABR1LQD1_9PEZI</name>
<evidence type="ECO:0000256" key="1">
    <source>
        <dbReference type="SAM" id="MobiDB-lite"/>
    </source>
</evidence>
<proteinExistence type="predicted"/>
<evidence type="ECO:0000313" key="3">
    <source>
        <dbReference type="Proteomes" id="UP001365128"/>
    </source>
</evidence>
<accession>A0ABR1LQD1</accession>
<sequence length="182" mass="20666">MPGFWTKTFPIASNTFRSPSKTCAQIEVPGLHVMVLLLRIPRASSLPLASLAPFLLWPRAFSASREKILIIFSSMSYGFLVELKCSPRTYLLPGQVNQTKLASRDKCLLKALKSVLDHRIHLFTLGASGFVRLYHACPFLSHRHATPSRKMPPKQLVFQTQSSRPESDRQLERKNLDFRSPF</sequence>
<feature type="compositionally biased region" description="Basic and acidic residues" evidence="1">
    <location>
        <begin position="165"/>
        <end position="182"/>
    </location>
</feature>
<dbReference type="EMBL" id="JBBPDW010000035">
    <property type="protein sequence ID" value="KAK7536716.1"/>
    <property type="molecule type" value="Genomic_DNA"/>
</dbReference>
<keyword evidence="3" id="KW-1185">Reference proteome</keyword>
<comment type="caution">
    <text evidence="2">The sequence shown here is derived from an EMBL/GenBank/DDBJ whole genome shotgun (WGS) entry which is preliminary data.</text>
</comment>
<organism evidence="2 3">
    <name type="scientific">Phyllosticta citricarpa</name>
    <dbReference type="NCBI Taxonomy" id="55181"/>
    <lineage>
        <taxon>Eukaryota</taxon>
        <taxon>Fungi</taxon>
        <taxon>Dikarya</taxon>
        <taxon>Ascomycota</taxon>
        <taxon>Pezizomycotina</taxon>
        <taxon>Dothideomycetes</taxon>
        <taxon>Dothideomycetes incertae sedis</taxon>
        <taxon>Botryosphaeriales</taxon>
        <taxon>Phyllostictaceae</taxon>
        <taxon>Phyllosticta</taxon>
    </lineage>
</organism>